<protein>
    <submittedName>
        <fullName evidence="2">Uncharacterized protein</fullName>
    </submittedName>
</protein>
<feature type="compositionally biased region" description="Basic residues" evidence="1">
    <location>
        <begin position="145"/>
        <end position="187"/>
    </location>
</feature>
<feature type="compositionally biased region" description="Basic residues" evidence="1">
    <location>
        <begin position="14"/>
        <end position="33"/>
    </location>
</feature>
<dbReference type="Proteomes" id="UP001497623">
    <property type="component" value="Unassembled WGS sequence"/>
</dbReference>
<dbReference type="AlphaFoldDB" id="A0AAV2RLB4"/>
<evidence type="ECO:0000313" key="2">
    <source>
        <dbReference type="EMBL" id="CAL4124892.1"/>
    </source>
</evidence>
<organism evidence="2 3">
    <name type="scientific">Meganyctiphanes norvegica</name>
    <name type="common">Northern krill</name>
    <name type="synonym">Thysanopoda norvegica</name>
    <dbReference type="NCBI Taxonomy" id="48144"/>
    <lineage>
        <taxon>Eukaryota</taxon>
        <taxon>Metazoa</taxon>
        <taxon>Ecdysozoa</taxon>
        <taxon>Arthropoda</taxon>
        <taxon>Crustacea</taxon>
        <taxon>Multicrustacea</taxon>
        <taxon>Malacostraca</taxon>
        <taxon>Eumalacostraca</taxon>
        <taxon>Eucarida</taxon>
        <taxon>Euphausiacea</taxon>
        <taxon>Euphausiidae</taxon>
        <taxon>Meganyctiphanes</taxon>
    </lineage>
</organism>
<dbReference type="EMBL" id="CAXKWB010023144">
    <property type="protein sequence ID" value="CAL4124892.1"/>
    <property type="molecule type" value="Genomic_DNA"/>
</dbReference>
<evidence type="ECO:0000313" key="3">
    <source>
        <dbReference type="Proteomes" id="UP001497623"/>
    </source>
</evidence>
<feature type="non-terminal residue" evidence="2">
    <location>
        <position position="1"/>
    </location>
</feature>
<reference evidence="2 3" key="1">
    <citation type="submission" date="2024-05" db="EMBL/GenBank/DDBJ databases">
        <authorList>
            <person name="Wallberg A."/>
        </authorList>
    </citation>
    <scope>NUCLEOTIDE SEQUENCE [LARGE SCALE GENOMIC DNA]</scope>
</reference>
<proteinExistence type="predicted"/>
<feature type="compositionally biased region" description="Basic and acidic residues" evidence="1">
    <location>
        <begin position="120"/>
        <end position="144"/>
    </location>
</feature>
<sequence>DSGAEDDANDRQKQKSQHHHNKHQDRQQHHRQRSNPESSLERQSSRDSRSHRSTSPEDTHKDHADKPRSSLQERLLGLASGERRSSQGEEKSGSGKDRRDRSRSKSRDKHASHGGSHSGRGRDEKGSVRGNRDEDRRKRDEERRGKKSRSKSRERRRSRSRERRRSRSRSRDRERHRRDRSRSRDRKRPMDIRKEAQQKLAALKASNPDLTTAELLRRSMEAQINEVEKQTGIALPSYYNPAAMNPVKFAEQERKKKLLWGNKTELPKALRQNYLTIDSRDGKVILCMHASQLPLPSIKRTSRPWLWTPAEFFPCIIEGGQKTKLFQHFK</sequence>
<name>A0AAV2RLB4_MEGNR</name>
<accession>A0AAV2RLB4</accession>
<feature type="region of interest" description="Disordered" evidence="1">
    <location>
        <begin position="1"/>
        <end position="192"/>
    </location>
</feature>
<comment type="caution">
    <text evidence="2">The sequence shown here is derived from an EMBL/GenBank/DDBJ whole genome shotgun (WGS) entry which is preliminary data.</text>
</comment>
<feature type="non-terminal residue" evidence="2">
    <location>
        <position position="330"/>
    </location>
</feature>
<evidence type="ECO:0000256" key="1">
    <source>
        <dbReference type="SAM" id="MobiDB-lite"/>
    </source>
</evidence>
<feature type="compositionally biased region" description="Basic and acidic residues" evidence="1">
    <location>
        <begin position="81"/>
        <end position="111"/>
    </location>
</feature>
<feature type="compositionally biased region" description="Basic and acidic residues" evidence="1">
    <location>
        <begin position="39"/>
        <end position="68"/>
    </location>
</feature>
<keyword evidence="3" id="KW-1185">Reference proteome</keyword>
<gene>
    <name evidence="2" type="ORF">MNOR_LOCUS24850</name>
</gene>